<dbReference type="PANTHER" id="PTHR11749">
    <property type="entry name" value="RIBULOSE-5-PHOSPHATE-3-EPIMERASE"/>
    <property type="match status" value="1"/>
</dbReference>
<dbReference type="CDD" id="cd00429">
    <property type="entry name" value="RPE"/>
    <property type="match status" value="1"/>
</dbReference>
<dbReference type="RefSeq" id="WP_010100122.1">
    <property type="nucleotide sequence ID" value="NZ_QZCV01000003.1"/>
</dbReference>
<dbReference type="Gene3D" id="3.20.20.70">
    <property type="entry name" value="Aldolase class I"/>
    <property type="match status" value="1"/>
</dbReference>
<evidence type="ECO:0000256" key="2">
    <source>
        <dbReference type="ARBA" id="ARBA00023235"/>
    </source>
</evidence>
<reference evidence="4" key="1">
    <citation type="submission" date="2023-07" db="EMBL/GenBank/DDBJ databases">
        <title>Verminephrobacter genomes.</title>
        <authorList>
            <person name="Lund M.B."/>
        </authorList>
    </citation>
    <scope>NUCLEOTIDE SEQUENCE [LARGE SCALE GENOMIC DNA]</scope>
    <source>
        <strain evidence="4">AtM5-05</strain>
    </source>
</reference>
<dbReference type="InterPro" id="IPR013785">
    <property type="entry name" value="Aldolase_TIM"/>
</dbReference>
<dbReference type="InterPro" id="IPR000056">
    <property type="entry name" value="Ribul_P_3_epim-like"/>
</dbReference>
<dbReference type="InterPro" id="IPR011060">
    <property type="entry name" value="RibuloseP-bd_barrel"/>
</dbReference>
<organism evidence="3 4">
    <name type="scientific">Verminephrobacter aporrectodeae subsp. tuberculatae</name>
    <dbReference type="NCBI Taxonomy" id="1110392"/>
    <lineage>
        <taxon>Bacteria</taxon>
        <taxon>Pseudomonadati</taxon>
        <taxon>Pseudomonadota</taxon>
        <taxon>Betaproteobacteria</taxon>
        <taxon>Burkholderiales</taxon>
        <taxon>Comamonadaceae</taxon>
        <taxon>Verminephrobacter</taxon>
    </lineage>
</organism>
<accession>A0ABT3KQ59</accession>
<gene>
    <name evidence="3" type="ORF">D5039_02355</name>
</gene>
<dbReference type="Proteomes" id="UP001208935">
    <property type="component" value="Unassembled WGS sequence"/>
</dbReference>
<protein>
    <submittedName>
        <fullName evidence="3">Ribulose-phosphate 3-epimerase</fullName>
    </submittedName>
</protein>
<evidence type="ECO:0000256" key="1">
    <source>
        <dbReference type="ARBA" id="ARBA00022723"/>
    </source>
</evidence>
<keyword evidence="4" id="KW-1185">Reference proteome</keyword>
<comment type="caution">
    <text evidence="3">The sequence shown here is derived from an EMBL/GenBank/DDBJ whole genome shotgun (WGS) entry which is preliminary data.</text>
</comment>
<keyword evidence="1" id="KW-0479">Metal-binding</keyword>
<evidence type="ECO:0000313" key="3">
    <source>
        <dbReference type="EMBL" id="MCW5320059.1"/>
    </source>
</evidence>
<proteinExistence type="predicted"/>
<name>A0ABT3KQ59_9BURK</name>
<dbReference type="Pfam" id="PF00834">
    <property type="entry name" value="Ribul_P_3_epim"/>
    <property type="match status" value="1"/>
</dbReference>
<evidence type="ECO:0000313" key="4">
    <source>
        <dbReference type="Proteomes" id="UP001208935"/>
    </source>
</evidence>
<dbReference type="GeneID" id="77322786"/>
<keyword evidence="2" id="KW-0413">Isomerase</keyword>
<dbReference type="EMBL" id="QZCW01000001">
    <property type="protein sequence ID" value="MCW5320059.1"/>
    <property type="molecule type" value="Genomic_DNA"/>
</dbReference>
<sequence length="233" mass="24996">MNSPCENWFHRLPDDRLIAEFSVWSADLLRIGEELARIRPCADVLHVDVADGHFAPALLFFPDLAARVRAASDLPMHVHLMVGDAILAAQIDQFADAGADAITLHAECASVASGALDRIRRRGILAGLALKVETPVSELAPYIGQIHFLTLLGTPIGVKGRGLHGDALERLKEVRELVRRADVGHRVVVVADGGIRHETVPGLRAAGAQAVVLGSLAFGDPDLAARMQWLAAQ</sequence>
<dbReference type="SUPFAM" id="SSF51366">
    <property type="entry name" value="Ribulose-phoshate binding barrel"/>
    <property type="match status" value="1"/>
</dbReference>